<feature type="domain" description="HTH tetR-type" evidence="6">
    <location>
        <begin position="11"/>
        <end position="71"/>
    </location>
</feature>
<dbReference type="Pfam" id="PF00440">
    <property type="entry name" value="TetR_N"/>
    <property type="match status" value="1"/>
</dbReference>
<dbReference type="EMBL" id="AOMB01000011">
    <property type="protein sequence ID" value="EMA40484.1"/>
    <property type="molecule type" value="Genomic_DNA"/>
</dbReference>
<keyword evidence="8" id="KW-1185">Reference proteome</keyword>
<accession>M0M7A2</accession>
<evidence type="ECO:0000256" key="3">
    <source>
        <dbReference type="ARBA" id="ARBA00023125"/>
    </source>
</evidence>
<feature type="DNA-binding region" description="H-T-H motif" evidence="5">
    <location>
        <begin position="34"/>
        <end position="53"/>
    </location>
</feature>
<dbReference type="InterPro" id="IPR050109">
    <property type="entry name" value="HTH-type_TetR-like_transc_reg"/>
</dbReference>
<dbReference type="InterPro" id="IPR001647">
    <property type="entry name" value="HTH_TetR"/>
</dbReference>
<keyword evidence="1" id="KW-0678">Repressor</keyword>
<comment type="caution">
    <text evidence="7">The sequence shown here is derived from an EMBL/GenBank/DDBJ whole genome shotgun (WGS) entry which is preliminary data.</text>
</comment>
<dbReference type="GO" id="GO:0000976">
    <property type="term" value="F:transcription cis-regulatory region binding"/>
    <property type="evidence" value="ECO:0007669"/>
    <property type="project" value="TreeGrafter"/>
</dbReference>
<sequence>MAADGDVDQRSETQRAIVEATYAALQTHGYADLTIQTIADEFEKSKSLLYYHYDTKDGLLIDVLKDGLDRFATRNAVDPDATPREQLETFLDRSLPATLDDETRAFRLTIFELRSQAPMNEAYREQFARADRLLYETLVEILERGIETGDFRDVDPAYTTDLLLSLTDGGMTRHLVTSDDARVAARDTLDTYVESTLLAD</sequence>
<evidence type="ECO:0000313" key="8">
    <source>
        <dbReference type="Proteomes" id="UP000011566"/>
    </source>
</evidence>
<dbReference type="InterPro" id="IPR039538">
    <property type="entry name" value="BetI_C"/>
</dbReference>
<keyword evidence="3 5" id="KW-0238">DNA-binding</keyword>
<evidence type="ECO:0000256" key="4">
    <source>
        <dbReference type="ARBA" id="ARBA00023163"/>
    </source>
</evidence>
<evidence type="ECO:0000313" key="7">
    <source>
        <dbReference type="EMBL" id="EMA40484.1"/>
    </source>
</evidence>
<dbReference type="InterPro" id="IPR009057">
    <property type="entry name" value="Homeodomain-like_sf"/>
</dbReference>
<keyword evidence="2" id="KW-0805">Transcription regulation</keyword>
<dbReference type="PANTHER" id="PTHR30055">
    <property type="entry name" value="HTH-TYPE TRANSCRIPTIONAL REGULATOR RUTR"/>
    <property type="match status" value="1"/>
</dbReference>
<dbReference type="PATRIC" id="fig|1132509.6.peg.988"/>
<proteinExistence type="predicted"/>
<dbReference type="PROSITE" id="PS50977">
    <property type="entry name" value="HTH_TETR_2"/>
    <property type="match status" value="1"/>
</dbReference>
<evidence type="ECO:0000256" key="1">
    <source>
        <dbReference type="ARBA" id="ARBA00022491"/>
    </source>
</evidence>
<dbReference type="GO" id="GO:0003700">
    <property type="term" value="F:DNA-binding transcription factor activity"/>
    <property type="evidence" value="ECO:0007669"/>
    <property type="project" value="TreeGrafter"/>
</dbReference>
<dbReference type="PANTHER" id="PTHR30055:SF234">
    <property type="entry name" value="HTH-TYPE TRANSCRIPTIONAL REGULATOR BETI"/>
    <property type="match status" value="1"/>
</dbReference>
<dbReference type="SUPFAM" id="SSF48498">
    <property type="entry name" value="Tetracyclin repressor-like, C-terminal domain"/>
    <property type="match status" value="1"/>
</dbReference>
<reference evidence="7 8" key="1">
    <citation type="journal article" date="2014" name="PLoS Genet.">
        <title>Phylogenetically driven sequencing of extremely halophilic archaea reveals strategies for static and dynamic osmo-response.</title>
        <authorList>
            <person name="Becker E.A."/>
            <person name="Seitzer P.M."/>
            <person name="Tritt A."/>
            <person name="Larsen D."/>
            <person name="Krusor M."/>
            <person name="Yao A.I."/>
            <person name="Wu D."/>
            <person name="Madern D."/>
            <person name="Eisen J.A."/>
            <person name="Darling A.E."/>
            <person name="Facciotti M.T."/>
        </authorList>
    </citation>
    <scope>NUCLEOTIDE SEQUENCE [LARGE SCALE GENOMIC DNA]</scope>
    <source>
        <strain evidence="7 8">100A6</strain>
    </source>
</reference>
<dbReference type="Proteomes" id="UP000011566">
    <property type="component" value="Unassembled WGS sequence"/>
</dbReference>
<dbReference type="SUPFAM" id="SSF46689">
    <property type="entry name" value="Homeodomain-like"/>
    <property type="match status" value="1"/>
</dbReference>
<name>M0M7A2_9EURY</name>
<evidence type="ECO:0000256" key="2">
    <source>
        <dbReference type="ARBA" id="ARBA00023015"/>
    </source>
</evidence>
<keyword evidence="4" id="KW-0804">Transcription</keyword>
<organism evidence="7 8">
    <name type="scientific">Halococcus hamelinensis 100A6</name>
    <dbReference type="NCBI Taxonomy" id="1132509"/>
    <lineage>
        <taxon>Archaea</taxon>
        <taxon>Methanobacteriati</taxon>
        <taxon>Methanobacteriota</taxon>
        <taxon>Stenosarchaea group</taxon>
        <taxon>Halobacteria</taxon>
        <taxon>Halobacteriales</taxon>
        <taxon>Halococcaceae</taxon>
        <taxon>Halococcus</taxon>
    </lineage>
</organism>
<dbReference type="AlphaFoldDB" id="M0M7A2"/>
<dbReference type="OrthoDB" id="135877at2157"/>
<dbReference type="eggNOG" id="arCOG02646">
    <property type="taxonomic scope" value="Archaea"/>
</dbReference>
<protein>
    <submittedName>
        <fullName evidence="7">TetR family transcriptional regulator</fullName>
    </submittedName>
</protein>
<evidence type="ECO:0000256" key="5">
    <source>
        <dbReference type="PROSITE-ProRule" id="PRU00335"/>
    </source>
</evidence>
<dbReference type="RefSeq" id="WP_007691245.1">
    <property type="nucleotide sequence ID" value="NZ_AJRK01000393.1"/>
</dbReference>
<dbReference type="Pfam" id="PF13977">
    <property type="entry name" value="TetR_C_6"/>
    <property type="match status" value="1"/>
</dbReference>
<gene>
    <name evidence="7" type="ORF">C447_04272</name>
</gene>
<evidence type="ECO:0000259" key="6">
    <source>
        <dbReference type="PROSITE" id="PS50977"/>
    </source>
</evidence>
<dbReference type="Gene3D" id="1.10.357.10">
    <property type="entry name" value="Tetracycline Repressor, domain 2"/>
    <property type="match status" value="1"/>
</dbReference>
<dbReference type="InterPro" id="IPR036271">
    <property type="entry name" value="Tet_transcr_reg_TetR-rel_C_sf"/>
</dbReference>